<feature type="compositionally biased region" description="Low complexity" evidence="2">
    <location>
        <begin position="415"/>
        <end position="428"/>
    </location>
</feature>
<dbReference type="OrthoDB" id="537202at2759"/>
<evidence type="ECO:0008006" key="5">
    <source>
        <dbReference type="Google" id="ProtNLM"/>
    </source>
</evidence>
<sequence length="613" mass="62050">MLERISSQGSESVKGKGPKGFQVFGGGTGVKRNQTSVAFHVVISELRAELLSCKQLAAGQPCTLLWVRGDTVHVTEDSVGQTVLSWSDTYFSQMVTLQAGAHGYKAKECKFKVQQKGKTIAKTAVVDLAKYCSEVGLAKEASVAVPLQPVGTLYFVVSTAPAADQHGGPPLDTAASQNSLLNDGRPSYGQPSVVAAGAAGDSGYGAGGANSQYSTLASKYSVGVASAAGGAGAGHRASGADDEGDRPSNTRSSAGGARPAPAPKKEPHEDESISSFFRRKKGPSSKAPPALVTPLGSASGPAPASGGGTPIGTGPVSTTSSKQLRKTESARASPSAWERNLASELLGSDATASPSSPVHASKFSSRRSTTSHGLGGGPGTGATATPQQQPQPQDGARRGSGASYHSDVAGGAGAGAASSAAKAGQAGSDTGGGGGPGWGAWIRGGMGWGTRSSNHSATGTSTPGAASQASLHGPGGAGGGGEPDSGGLEAAIRAAAEPAELRDLALDMLHERDEWRNRALAAQDALGRAQTARGAAVREAQRLEVRLREYQDELGRRTDGSLLQELVEAKVRIAELANENLRLRRQITHMGPLFYGDSGEDPGTPHKPAAAGS</sequence>
<comment type="caution">
    <text evidence="3">The sequence shown here is derived from an EMBL/GenBank/DDBJ whole genome shotgun (WGS) entry which is preliminary data.</text>
</comment>
<dbReference type="EMBL" id="JAEHOD010000083">
    <property type="protein sequence ID" value="KAG2429728.1"/>
    <property type="molecule type" value="Genomic_DNA"/>
</dbReference>
<evidence type="ECO:0000313" key="4">
    <source>
        <dbReference type="Proteomes" id="UP000613740"/>
    </source>
</evidence>
<feature type="region of interest" description="Disordered" evidence="2">
    <location>
        <begin position="1"/>
        <end position="20"/>
    </location>
</feature>
<dbReference type="Proteomes" id="UP000613740">
    <property type="component" value="Unassembled WGS sequence"/>
</dbReference>
<gene>
    <name evidence="3" type="ORF">HYH02_013985</name>
</gene>
<feature type="compositionally biased region" description="Low complexity" evidence="2">
    <location>
        <begin position="293"/>
        <end position="304"/>
    </location>
</feature>
<feature type="compositionally biased region" description="Low complexity" evidence="2">
    <location>
        <begin position="381"/>
        <end position="394"/>
    </location>
</feature>
<feature type="compositionally biased region" description="Polar residues" evidence="2">
    <location>
        <begin position="1"/>
        <end position="11"/>
    </location>
</feature>
<feature type="coiled-coil region" evidence="1">
    <location>
        <begin position="533"/>
        <end position="586"/>
    </location>
</feature>
<dbReference type="AlphaFoldDB" id="A0A835SMC9"/>
<reference evidence="3" key="1">
    <citation type="journal article" date="2020" name="bioRxiv">
        <title>Comparative genomics of Chlamydomonas.</title>
        <authorList>
            <person name="Craig R.J."/>
            <person name="Hasan A.R."/>
            <person name="Ness R.W."/>
            <person name="Keightley P.D."/>
        </authorList>
    </citation>
    <scope>NUCLEOTIDE SEQUENCE</scope>
    <source>
        <strain evidence="3">CCAP 11/173</strain>
    </source>
</reference>
<proteinExistence type="predicted"/>
<organism evidence="3 4">
    <name type="scientific">Chlamydomonas schloesseri</name>
    <dbReference type="NCBI Taxonomy" id="2026947"/>
    <lineage>
        <taxon>Eukaryota</taxon>
        <taxon>Viridiplantae</taxon>
        <taxon>Chlorophyta</taxon>
        <taxon>core chlorophytes</taxon>
        <taxon>Chlorophyceae</taxon>
        <taxon>CS clade</taxon>
        <taxon>Chlamydomonadales</taxon>
        <taxon>Chlamydomonadaceae</taxon>
        <taxon>Chlamydomonas</taxon>
    </lineage>
</organism>
<keyword evidence="4" id="KW-1185">Reference proteome</keyword>
<evidence type="ECO:0000256" key="1">
    <source>
        <dbReference type="SAM" id="Coils"/>
    </source>
</evidence>
<evidence type="ECO:0000313" key="3">
    <source>
        <dbReference type="EMBL" id="KAG2429728.1"/>
    </source>
</evidence>
<feature type="region of interest" description="Disordered" evidence="2">
    <location>
        <begin position="227"/>
        <end position="487"/>
    </location>
</feature>
<accession>A0A835SMC9</accession>
<protein>
    <recommendedName>
        <fullName evidence="5">C2 NT-type domain-containing protein</fullName>
    </recommendedName>
</protein>
<feature type="region of interest" description="Disordered" evidence="2">
    <location>
        <begin position="164"/>
        <end position="188"/>
    </location>
</feature>
<feature type="compositionally biased region" description="Polar residues" evidence="2">
    <location>
        <begin position="450"/>
        <end position="468"/>
    </location>
</feature>
<feature type="region of interest" description="Disordered" evidence="2">
    <location>
        <begin position="593"/>
        <end position="613"/>
    </location>
</feature>
<feature type="compositionally biased region" description="Polar residues" evidence="2">
    <location>
        <begin position="350"/>
        <end position="372"/>
    </location>
</feature>
<feature type="compositionally biased region" description="Gly residues" evidence="2">
    <location>
        <begin position="473"/>
        <end position="484"/>
    </location>
</feature>
<keyword evidence="1" id="KW-0175">Coiled coil</keyword>
<feature type="compositionally biased region" description="Gly residues" evidence="2">
    <location>
        <begin position="429"/>
        <end position="448"/>
    </location>
</feature>
<name>A0A835SMC9_9CHLO</name>
<feature type="compositionally biased region" description="Low complexity" evidence="2">
    <location>
        <begin position="312"/>
        <end position="321"/>
    </location>
</feature>
<evidence type="ECO:0000256" key="2">
    <source>
        <dbReference type="SAM" id="MobiDB-lite"/>
    </source>
</evidence>